<dbReference type="Proteomes" id="UP001345963">
    <property type="component" value="Unassembled WGS sequence"/>
</dbReference>
<gene>
    <name evidence="2" type="ORF">ATANTOWER_028948</name>
</gene>
<comment type="caution">
    <text evidence="2">The sequence shown here is derived from an EMBL/GenBank/DDBJ whole genome shotgun (WGS) entry which is preliminary data.</text>
</comment>
<evidence type="ECO:0000256" key="1">
    <source>
        <dbReference type="SAM" id="Phobius"/>
    </source>
</evidence>
<feature type="transmembrane region" description="Helical" evidence="1">
    <location>
        <begin position="13"/>
        <end position="35"/>
    </location>
</feature>
<accession>A0ABU7B9U9</accession>
<evidence type="ECO:0000313" key="2">
    <source>
        <dbReference type="EMBL" id="MED6247058.1"/>
    </source>
</evidence>
<organism evidence="2 3">
    <name type="scientific">Ataeniobius toweri</name>
    <dbReference type="NCBI Taxonomy" id="208326"/>
    <lineage>
        <taxon>Eukaryota</taxon>
        <taxon>Metazoa</taxon>
        <taxon>Chordata</taxon>
        <taxon>Craniata</taxon>
        <taxon>Vertebrata</taxon>
        <taxon>Euteleostomi</taxon>
        <taxon>Actinopterygii</taxon>
        <taxon>Neopterygii</taxon>
        <taxon>Teleostei</taxon>
        <taxon>Neoteleostei</taxon>
        <taxon>Acanthomorphata</taxon>
        <taxon>Ovalentaria</taxon>
        <taxon>Atherinomorphae</taxon>
        <taxon>Cyprinodontiformes</taxon>
        <taxon>Goodeidae</taxon>
        <taxon>Ataeniobius</taxon>
    </lineage>
</organism>
<reference evidence="2 3" key="1">
    <citation type="submission" date="2021-07" db="EMBL/GenBank/DDBJ databases">
        <authorList>
            <person name="Palmer J.M."/>
        </authorList>
    </citation>
    <scope>NUCLEOTIDE SEQUENCE [LARGE SCALE GENOMIC DNA]</scope>
    <source>
        <strain evidence="2 3">AT_MEX2019</strain>
        <tissue evidence="2">Muscle</tissue>
    </source>
</reference>
<evidence type="ECO:0000313" key="3">
    <source>
        <dbReference type="Proteomes" id="UP001345963"/>
    </source>
</evidence>
<dbReference type="EMBL" id="JAHUTI010046717">
    <property type="protein sequence ID" value="MED6247058.1"/>
    <property type="molecule type" value="Genomic_DNA"/>
</dbReference>
<keyword evidence="1" id="KW-1133">Transmembrane helix</keyword>
<name>A0ABU7B9U9_9TELE</name>
<protein>
    <submittedName>
        <fullName evidence="2">Uncharacterized protein</fullName>
    </submittedName>
</protein>
<keyword evidence="1" id="KW-0812">Transmembrane</keyword>
<keyword evidence="3" id="KW-1185">Reference proteome</keyword>
<keyword evidence="1" id="KW-0472">Membrane</keyword>
<proteinExistence type="predicted"/>
<sequence>MALSDVILGTLRYFLNFICFLFSCLPLSSSFNLHLSLFLSYSLSWSVSHFYPSLPLSIPPSPLPLFPSVIISGTTSTKRATPDSSASSLKVYWQSIKVSDYTG</sequence>